<dbReference type="PANTHER" id="PTHR24198">
    <property type="entry name" value="ANKYRIN REPEAT AND PROTEIN KINASE DOMAIN-CONTAINING PROTEIN"/>
    <property type="match status" value="1"/>
</dbReference>
<feature type="repeat" description="ANK" evidence="3">
    <location>
        <begin position="327"/>
        <end position="359"/>
    </location>
</feature>
<dbReference type="SMART" id="SM00248">
    <property type="entry name" value="ANK"/>
    <property type="match status" value="12"/>
</dbReference>
<evidence type="ECO:0000256" key="2">
    <source>
        <dbReference type="ARBA" id="ARBA00023043"/>
    </source>
</evidence>
<organism evidence="5 6">
    <name type="scientific">Colletotrichum fioriniae PJ7</name>
    <dbReference type="NCBI Taxonomy" id="1445577"/>
    <lineage>
        <taxon>Eukaryota</taxon>
        <taxon>Fungi</taxon>
        <taxon>Dikarya</taxon>
        <taxon>Ascomycota</taxon>
        <taxon>Pezizomycotina</taxon>
        <taxon>Sordariomycetes</taxon>
        <taxon>Hypocreomycetidae</taxon>
        <taxon>Glomerellales</taxon>
        <taxon>Glomerellaceae</taxon>
        <taxon>Colletotrichum</taxon>
        <taxon>Colletotrichum acutatum species complex</taxon>
    </lineage>
</organism>
<keyword evidence="1" id="KW-0677">Repeat</keyword>
<dbReference type="HOGENOM" id="CLU_000288_34_14_1"/>
<evidence type="ECO:0000256" key="1">
    <source>
        <dbReference type="ARBA" id="ARBA00022737"/>
    </source>
</evidence>
<feature type="domain" description="GPI inositol-deacylase winged helix" evidence="4">
    <location>
        <begin position="102"/>
        <end position="179"/>
    </location>
</feature>
<dbReference type="Pfam" id="PF22939">
    <property type="entry name" value="WHD_GPIID"/>
    <property type="match status" value="1"/>
</dbReference>
<dbReference type="PANTHER" id="PTHR24198:SF165">
    <property type="entry name" value="ANKYRIN REPEAT-CONTAINING PROTEIN-RELATED"/>
    <property type="match status" value="1"/>
</dbReference>
<name>A0A010REW0_9PEZI</name>
<gene>
    <name evidence="5" type="ORF">CFIO01_01655</name>
</gene>
<dbReference type="Pfam" id="PF00023">
    <property type="entry name" value="Ank"/>
    <property type="match status" value="1"/>
</dbReference>
<comment type="caution">
    <text evidence="5">The sequence shown here is derived from an EMBL/GenBank/DDBJ whole genome shotgun (WGS) entry which is preliminary data.</text>
</comment>
<dbReference type="OrthoDB" id="4850815at2759"/>
<dbReference type="InterPro" id="IPR036770">
    <property type="entry name" value="Ankyrin_rpt-contain_sf"/>
</dbReference>
<evidence type="ECO:0000256" key="3">
    <source>
        <dbReference type="PROSITE-ProRule" id="PRU00023"/>
    </source>
</evidence>
<dbReference type="eggNOG" id="KOG4177">
    <property type="taxonomic scope" value="Eukaryota"/>
</dbReference>
<dbReference type="Pfam" id="PF12796">
    <property type="entry name" value="Ank_2"/>
    <property type="match status" value="4"/>
</dbReference>
<feature type="repeat" description="ANK" evidence="3">
    <location>
        <begin position="405"/>
        <end position="437"/>
    </location>
</feature>
<reference evidence="5 6" key="1">
    <citation type="submission" date="2014-02" db="EMBL/GenBank/DDBJ databases">
        <title>The genome sequence of Colletotrichum fioriniae PJ7.</title>
        <authorList>
            <person name="Baroncelli R."/>
            <person name="Thon M.R."/>
        </authorList>
    </citation>
    <scope>NUCLEOTIDE SEQUENCE [LARGE SCALE GENOMIC DNA]</scope>
    <source>
        <strain evidence="5 6">PJ7</strain>
    </source>
</reference>
<evidence type="ECO:0000313" key="6">
    <source>
        <dbReference type="Proteomes" id="UP000020467"/>
    </source>
</evidence>
<accession>A0A010REW0</accession>
<dbReference type="InterPro" id="IPR054471">
    <property type="entry name" value="GPIID_WHD"/>
</dbReference>
<dbReference type="AlphaFoldDB" id="A0A010REW0"/>
<proteinExistence type="predicted"/>
<dbReference type="PRINTS" id="PR01415">
    <property type="entry name" value="ANKYRIN"/>
</dbReference>
<feature type="repeat" description="ANK" evidence="3">
    <location>
        <begin position="574"/>
        <end position="607"/>
    </location>
</feature>
<dbReference type="STRING" id="1445577.A0A010REW0"/>
<dbReference type="InterPro" id="IPR002110">
    <property type="entry name" value="Ankyrin_rpt"/>
</dbReference>
<keyword evidence="2 3" id="KW-0040">ANK repeat</keyword>
<feature type="repeat" description="ANK" evidence="3">
    <location>
        <begin position="506"/>
        <end position="538"/>
    </location>
</feature>
<dbReference type="Proteomes" id="UP000020467">
    <property type="component" value="Unassembled WGS sequence"/>
</dbReference>
<dbReference type="SUPFAM" id="SSF48403">
    <property type="entry name" value="Ankyrin repeat"/>
    <property type="match status" value="2"/>
</dbReference>
<dbReference type="PROSITE" id="PS50088">
    <property type="entry name" value="ANK_REPEAT"/>
    <property type="match status" value="10"/>
</dbReference>
<dbReference type="Gene3D" id="1.25.40.20">
    <property type="entry name" value="Ankyrin repeat-containing domain"/>
    <property type="match status" value="2"/>
</dbReference>
<feature type="repeat" description="ANK" evidence="3">
    <location>
        <begin position="539"/>
        <end position="573"/>
    </location>
</feature>
<evidence type="ECO:0000313" key="5">
    <source>
        <dbReference type="EMBL" id="EXF78816.1"/>
    </source>
</evidence>
<feature type="repeat" description="ANK" evidence="3">
    <location>
        <begin position="473"/>
        <end position="505"/>
    </location>
</feature>
<dbReference type="KEGG" id="cfj:CFIO01_01655"/>
<feature type="repeat" description="ANK" evidence="3">
    <location>
        <begin position="643"/>
        <end position="676"/>
    </location>
</feature>
<dbReference type="EMBL" id="JARH01000609">
    <property type="protein sequence ID" value="EXF78816.1"/>
    <property type="molecule type" value="Genomic_DNA"/>
</dbReference>
<keyword evidence="6" id="KW-1185">Reference proteome</keyword>
<evidence type="ECO:0000259" key="4">
    <source>
        <dbReference type="Pfam" id="PF22939"/>
    </source>
</evidence>
<feature type="repeat" description="ANK" evidence="3">
    <location>
        <begin position="370"/>
        <end position="402"/>
    </location>
</feature>
<feature type="repeat" description="ANK" evidence="3">
    <location>
        <begin position="296"/>
        <end position="328"/>
    </location>
</feature>
<protein>
    <recommendedName>
        <fullName evidence="4">GPI inositol-deacylase winged helix domain-containing protein</fullName>
    </recommendedName>
</protein>
<dbReference type="PROSITE" id="PS50297">
    <property type="entry name" value="ANK_REP_REGION"/>
    <property type="match status" value="9"/>
</dbReference>
<sequence>MRIEAHDEDVRLYTRNNLTEIQSIVENTPGLESQIVNRVASSASGIFLLAKIYVDSLQKATSERQILDALEKFRLDRSFGGDHLYDDVYDDIMRKIDDQTPQHKGLARKVISWITHTNRRLKVVELQDALAVDLESPQLDRQSIPDVDMILFVCAGLVTTEKNGEIITLVHHTAYEYFQRRKGRHFPGDHGYMASICIKYLVLATQARPQPTLLDWKYPFFLHAVSEWGLHAAQTSPLQFDVIEFLEDNSLLQSLSRNVLTGYPSSGAELAAMYGILEAIEYLYRRGHEIDLPSLQGRTPLYYASAGGHHKAVEYLLKLGANASRPSEETPLHAAVRGGYPDIVSLLLNHGAHTQLEYGAYIEGYGRYGTDETPLVTATKLGHMDIVEALLLKGAFIDARSDFHHHRTPLAFAAAQGRADLVSLLLEHGASVNVLDEEACTPLAIAIRESHIPVVELLLEKRPEARLDTLDDNGQSPLSYAAMRGDLDLVKLLSDRGALVDFPTEEGLTPLSTACRYGQYAAADFLIQRNASVYVQDTNGRTPLSWACEVKAASAGLIELLLDHGAEIESHDKHGRTPLSYACSASSGIRIAEVLIRRSARVNATDALGRSPLSWACQSGVASPELVILLLDHGADIEAWDSYQRTPLLHAVSAYSQPDIVELLADRGASLQVRDSFGVTPLGAASHREHQDVAELLKRRKVQSQA</sequence>
<feature type="repeat" description="ANK" evidence="3">
    <location>
        <begin position="608"/>
        <end position="642"/>
    </location>
</feature>